<proteinExistence type="inferred from homology"/>
<sequence>TVKKTEALFQVGSVILPFSTINEVLDGYWVFGELWCTIWLTMDIWMCTASIYNLVAISIDRFIAIIKPLHYPTLVTRSRAHTTVAAVWISSFVVCSPSFLVASTHKPETDYCRCTPAHASTAYIIFR</sequence>
<evidence type="ECO:0000256" key="3">
    <source>
        <dbReference type="ARBA" id="ARBA00022692"/>
    </source>
</evidence>
<dbReference type="OrthoDB" id="6358729at2759"/>
<evidence type="ECO:0000256" key="6">
    <source>
        <dbReference type="ARBA" id="ARBA00023136"/>
    </source>
</evidence>
<dbReference type="PRINTS" id="PR00237">
    <property type="entry name" value="GPCRRHODOPSN"/>
</dbReference>
<feature type="domain" description="G-protein coupled receptors family 1 profile" evidence="11">
    <location>
        <begin position="1"/>
        <end position="127"/>
    </location>
</feature>
<evidence type="ECO:0000313" key="13">
    <source>
        <dbReference type="Proteomes" id="UP000271098"/>
    </source>
</evidence>
<dbReference type="PANTHER" id="PTHR24248">
    <property type="entry name" value="ADRENERGIC RECEPTOR-RELATED G-PROTEIN COUPLED RECEPTOR"/>
    <property type="match status" value="1"/>
</dbReference>
<keyword evidence="5 10" id="KW-0297">G-protein coupled receptor</keyword>
<protein>
    <submittedName>
        <fullName evidence="14">G_PROTEIN_RECEP_F1_2 domain-containing protein</fullName>
    </submittedName>
</protein>
<comment type="subcellular location">
    <subcellularLocation>
        <location evidence="1">Cell membrane</location>
        <topology evidence="1">Multi-pass membrane protein</topology>
    </subcellularLocation>
</comment>
<keyword evidence="8" id="KW-0325">Glycoprotein</keyword>
<keyword evidence="2" id="KW-1003">Cell membrane</keyword>
<evidence type="ECO:0000256" key="1">
    <source>
        <dbReference type="ARBA" id="ARBA00004651"/>
    </source>
</evidence>
<keyword evidence="9 10" id="KW-0807">Transducer</keyword>
<reference evidence="14" key="1">
    <citation type="submission" date="2016-06" db="UniProtKB">
        <authorList>
            <consortium name="WormBaseParasite"/>
        </authorList>
    </citation>
    <scope>IDENTIFICATION</scope>
</reference>
<keyword evidence="3 10" id="KW-0812">Transmembrane</keyword>
<dbReference type="Pfam" id="PF00001">
    <property type="entry name" value="7tm_1"/>
    <property type="match status" value="1"/>
</dbReference>
<evidence type="ECO:0000256" key="9">
    <source>
        <dbReference type="ARBA" id="ARBA00023224"/>
    </source>
</evidence>
<keyword evidence="7 10" id="KW-0675">Receptor</keyword>
<dbReference type="GO" id="GO:0004930">
    <property type="term" value="F:G protein-coupled receptor activity"/>
    <property type="evidence" value="ECO:0007669"/>
    <property type="project" value="UniProtKB-KW"/>
</dbReference>
<evidence type="ECO:0000256" key="5">
    <source>
        <dbReference type="ARBA" id="ARBA00023040"/>
    </source>
</evidence>
<keyword evidence="4" id="KW-1133">Transmembrane helix</keyword>
<name>A0A183DK49_9BILA</name>
<dbReference type="EMBL" id="UYRT01028683">
    <property type="protein sequence ID" value="VDK68178.1"/>
    <property type="molecule type" value="Genomic_DNA"/>
</dbReference>
<evidence type="ECO:0000256" key="10">
    <source>
        <dbReference type="RuleBase" id="RU000688"/>
    </source>
</evidence>
<dbReference type="PROSITE" id="PS00237">
    <property type="entry name" value="G_PROTEIN_RECEP_F1_1"/>
    <property type="match status" value="1"/>
</dbReference>
<evidence type="ECO:0000256" key="2">
    <source>
        <dbReference type="ARBA" id="ARBA00022475"/>
    </source>
</evidence>
<evidence type="ECO:0000313" key="12">
    <source>
        <dbReference type="EMBL" id="VDK68178.1"/>
    </source>
</evidence>
<dbReference type="Proteomes" id="UP000271098">
    <property type="component" value="Unassembled WGS sequence"/>
</dbReference>
<evidence type="ECO:0000313" key="14">
    <source>
        <dbReference type="WBParaSite" id="GPUH_0000910001-mRNA-1"/>
    </source>
</evidence>
<reference evidence="12 13" key="2">
    <citation type="submission" date="2018-11" db="EMBL/GenBank/DDBJ databases">
        <authorList>
            <consortium name="Pathogen Informatics"/>
        </authorList>
    </citation>
    <scope>NUCLEOTIDE SEQUENCE [LARGE SCALE GENOMIC DNA]</scope>
</reference>
<keyword evidence="6" id="KW-0472">Membrane</keyword>
<dbReference type="PANTHER" id="PTHR24248:SF174">
    <property type="entry name" value="TYRAMINE_OCTOPAMINE RECEPTOR"/>
    <property type="match status" value="1"/>
</dbReference>
<dbReference type="InterPro" id="IPR017452">
    <property type="entry name" value="GPCR_Rhodpsn_7TM"/>
</dbReference>
<dbReference type="SUPFAM" id="SSF81321">
    <property type="entry name" value="Family A G protein-coupled receptor-like"/>
    <property type="match status" value="1"/>
</dbReference>
<keyword evidence="13" id="KW-1185">Reference proteome</keyword>
<accession>A0A183DK49</accession>
<evidence type="ECO:0000256" key="4">
    <source>
        <dbReference type="ARBA" id="ARBA00022989"/>
    </source>
</evidence>
<dbReference type="GO" id="GO:0005886">
    <property type="term" value="C:plasma membrane"/>
    <property type="evidence" value="ECO:0007669"/>
    <property type="project" value="UniProtKB-SubCell"/>
</dbReference>
<evidence type="ECO:0000259" key="11">
    <source>
        <dbReference type="PROSITE" id="PS50262"/>
    </source>
</evidence>
<dbReference type="InterPro" id="IPR000276">
    <property type="entry name" value="GPCR_Rhodpsn"/>
</dbReference>
<gene>
    <name evidence="12" type="ORF">GPUH_LOCUS9095</name>
</gene>
<evidence type="ECO:0000256" key="8">
    <source>
        <dbReference type="ARBA" id="ARBA00023180"/>
    </source>
</evidence>
<dbReference type="PROSITE" id="PS50262">
    <property type="entry name" value="G_PROTEIN_RECEP_F1_2"/>
    <property type="match status" value="1"/>
</dbReference>
<dbReference type="WBParaSite" id="GPUH_0000910001-mRNA-1">
    <property type="protein sequence ID" value="GPUH_0000910001-mRNA-1"/>
    <property type="gene ID" value="GPUH_0000910001"/>
</dbReference>
<organism evidence="14">
    <name type="scientific">Gongylonema pulchrum</name>
    <dbReference type="NCBI Taxonomy" id="637853"/>
    <lineage>
        <taxon>Eukaryota</taxon>
        <taxon>Metazoa</taxon>
        <taxon>Ecdysozoa</taxon>
        <taxon>Nematoda</taxon>
        <taxon>Chromadorea</taxon>
        <taxon>Rhabditida</taxon>
        <taxon>Spirurina</taxon>
        <taxon>Spiruromorpha</taxon>
        <taxon>Spiruroidea</taxon>
        <taxon>Gongylonematidae</taxon>
        <taxon>Gongylonema</taxon>
    </lineage>
</organism>
<dbReference type="AlphaFoldDB" id="A0A183DK49"/>
<comment type="similarity">
    <text evidence="10">Belongs to the G-protein coupled receptor 1 family.</text>
</comment>
<evidence type="ECO:0000256" key="7">
    <source>
        <dbReference type="ARBA" id="ARBA00023170"/>
    </source>
</evidence>
<dbReference type="Gene3D" id="1.20.1070.10">
    <property type="entry name" value="Rhodopsin 7-helix transmembrane proteins"/>
    <property type="match status" value="1"/>
</dbReference>